<evidence type="ECO:0008006" key="5">
    <source>
        <dbReference type="Google" id="ProtNLM"/>
    </source>
</evidence>
<keyword evidence="4" id="KW-1185">Reference proteome</keyword>
<evidence type="ECO:0000313" key="4">
    <source>
        <dbReference type="Proteomes" id="UP000595140"/>
    </source>
</evidence>
<dbReference type="EMBL" id="OOIL02006841">
    <property type="protein sequence ID" value="VFR02899.1"/>
    <property type="molecule type" value="Genomic_DNA"/>
</dbReference>
<dbReference type="GO" id="GO:0005737">
    <property type="term" value="C:cytoplasm"/>
    <property type="evidence" value="ECO:0007669"/>
    <property type="project" value="TreeGrafter"/>
</dbReference>
<protein>
    <recommendedName>
        <fullName evidence="5">DUF566 domain-containing protein</fullName>
    </recommendedName>
</protein>
<feature type="region of interest" description="Disordered" evidence="2">
    <location>
        <begin position="100"/>
        <end position="240"/>
    </location>
</feature>
<feature type="compositionally biased region" description="Polar residues" evidence="2">
    <location>
        <begin position="217"/>
        <end position="237"/>
    </location>
</feature>
<feature type="compositionally biased region" description="Basic and acidic residues" evidence="2">
    <location>
        <begin position="200"/>
        <end position="213"/>
    </location>
</feature>
<name>A0A484NR72_9ASTE</name>
<dbReference type="GO" id="GO:0005880">
    <property type="term" value="C:nuclear microtubule"/>
    <property type="evidence" value="ECO:0007669"/>
    <property type="project" value="TreeGrafter"/>
</dbReference>
<comment type="similarity">
    <text evidence="1">Belongs to the QWRF family.</text>
</comment>
<feature type="compositionally biased region" description="Polar residues" evidence="2">
    <location>
        <begin position="184"/>
        <end position="199"/>
    </location>
</feature>
<reference evidence="3 4" key="1">
    <citation type="submission" date="2018-04" db="EMBL/GenBank/DDBJ databases">
        <authorList>
            <person name="Vogel A."/>
        </authorList>
    </citation>
    <scope>NUCLEOTIDE SEQUENCE [LARGE SCALE GENOMIC DNA]</scope>
</reference>
<feature type="compositionally biased region" description="Low complexity" evidence="2">
    <location>
        <begin position="1"/>
        <end position="18"/>
    </location>
</feature>
<dbReference type="GO" id="GO:0008017">
    <property type="term" value="F:microtubule binding"/>
    <property type="evidence" value="ECO:0007669"/>
    <property type="project" value="TreeGrafter"/>
</dbReference>
<proteinExistence type="inferred from homology"/>
<dbReference type="PANTHER" id="PTHR31807:SF6">
    <property type="entry name" value="PROTEIN ENDOSPERM DEFECTIVE 1-RELATED"/>
    <property type="match status" value="1"/>
</dbReference>
<feature type="region of interest" description="Disordered" evidence="2">
    <location>
        <begin position="1"/>
        <end position="87"/>
    </location>
</feature>
<accession>A0A484NR72</accession>
<dbReference type="InterPro" id="IPR007573">
    <property type="entry name" value="QWRF"/>
</dbReference>
<sequence>MTEAPGRAGSSGTATAAPQIRRARVKEVSSRFMTPLISSSSSATPADHQRSKTALRRHPNQQSLNEPLSTRPADDENIPDVMRNSTGSQIMSKAAILLSTVQKKQQQRPKILKENGGITVPDTPQSKRVSSSSSSRPDTPYVTGGHDRIVPSRYRTTPHPLHRQTPNHNSGGVPPFSAAAKLVQESTSSAPGSPRSETSTAKDDYTSDNESIHGKSYPNSPLCVSSSMTRGPSSVRSSMPEVDRWLSDSWLDAASKKGRRVANSHPEDEHCLKLLNNHYLQWRYANARAEASLHSQSQEAERKLYSLGCQIKDLRDRVCEKRRELATLQRAKTLHAILEMQSPSLEEWSHIEDEYSTSLSGAANALRNASLQLPVSGVQVDTREISESFSSAIKVMEAVASHLQGFVPKAEVMDSLASDLARVSGAERCHIEECGDLLGKVYASQITECSLKGHMVELHRSHQDVKGLHDESRPENEKK</sequence>
<dbReference type="AlphaFoldDB" id="A0A484NR72"/>
<dbReference type="OrthoDB" id="542108at2759"/>
<gene>
    <name evidence="3" type="ORF">CCAM_LOCUS44674</name>
</gene>
<dbReference type="GO" id="GO:0051225">
    <property type="term" value="P:spindle assembly"/>
    <property type="evidence" value="ECO:0007669"/>
    <property type="project" value="TreeGrafter"/>
</dbReference>
<organism evidence="3 4">
    <name type="scientific">Cuscuta campestris</name>
    <dbReference type="NCBI Taxonomy" id="132261"/>
    <lineage>
        <taxon>Eukaryota</taxon>
        <taxon>Viridiplantae</taxon>
        <taxon>Streptophyta</taxon>
        <taxon>Embryophyta</taxon>
        <taxon>Tracheophyta</taxon>
        <taxon>Spermatophyta</taxon>
        <taxon>Magnoliopsida</taxon>
        <taxon>eudicotyledons</taxon>
        <taxon>Gunneridae</taxon>
        <taxon>Pentapetalae</taxon>
        <taxon>asterids</taxon>
        <taxon>lamiids</taxon>
        <taxon>Solanales</taxon>
        <taxon>Convolvulaceae</taxon>
        <taxon>Cuscuteae</taxon>
        <taxon>Cuscuta</taxon>
        <taxon>Cuscuta subgen. Grammica</taxon>
        <taxon>Cuscuta sect. Cleistogrammica</taxon>
    </lineage>
</organism>
<evidence type="ECO:0000256" key="2">
    <source>
        <dbReference type="SAM" id="MobiDB-lite"/>
    </source>
</evidence>
<evidence type="ECO:0000256" key="1">
    <source>
        <dbReference type="ARBA" id="ARBA00010016"/>
    </source>
</evidence>
<evidence type="ECO:0000313" key="3">
    <source>
        <dbReference type="EMBL" id="VFR02899.1"/>
    </source>
</evidence>
<dbReference type="Proteomes" id="UP000595140">
    <property type="component" value="Unassembled WGS sequence"/>
</dbReference>
<dbReference type="PANTHER" id="PTHR31807">
    <property type="entry name" value="AUGMIN FAMILY MEMBER"/>
    <property type="match status" value="1"/>
</dbReference>
<dbReference type="Pfam" id="PF04484">
    <property type="entry name" value="QWRF"/>
    <property type="match status" value="1"/>
</dbReference>